<dbReference type="EMBL" id="UZAU01000813">
    <property type="status" value="NOT_ANNOTATED_CDS"/>
    <property type="molecule type" value="Genomic_DNA"/>
</dbReference>
<dbReference type="EnsemblPlants" id="evm.model.10.883">
    <property type="protein sequence ID" value="cds.evm.model.10.883"/>
    <property type="gene ID" value="evm.TU.10.883"/>
</dbReference>
<dbReference type="Gramene" id="evm.model.10.883">
    <property type="protein sequence ID" value="cds.evm.model.10.883"/>
    <property type="gene ID" value="evm.TU.10.883"/>
</dbReference>
<sequence>MKFVPNIVAPALVDGVVVVVNNIAVEEQQLKVEKNIGKYKKILPGHRKEEQSKEITKAGCDYAKKWITMRRKRSKSTVSSGPKAQVRNGYEVLQDRDDEDLVTNSIHSDHGEFKLDGVKC</sequence>
<evidence type="ECO:0000313" key="1">
    <source>
        <dbReference type="EnsemblPlants" id="cds.evm.model.10.883"/>
    </source>
</evidence>
<keyword evidence="2" id="KW-1185">Reference proteome</keyword>
<protein>
    <submittedName>
        <fullName evidence="1">Uncharacterized protein</fullName>
    </submittedName>
</protein>
<accession>A0A803QQT4</accession>
<dbReference type="AlphaFoldDB" id="A0A803QQT4"/>
<reference evidence="1" key="1">
    <citation type="submission" date="2021-03" db="UniProtKB">
        <authorList>
            <consortium name="EnsemblPlants"/>
        </authorList>
    </citation>
    <scope>IDENTIFICATION</scope>
</reference>
<evidence type="ECO:0000313" key="2">
    <source>
        <dbReference type="Proteomes" id="UP000596661"/>
    </source>
</evidence>
<proteinExistence type="predicted"/>
<organism evidence="1 2">
    <name type="scientific">Cannabis sativa</name>
    <name type="common">Hemp</name>
    <name type="synonym">Marijuana</name>
    <dbReference type="NCBI Taxonomy" id="3483"/>
    <lineage>
        <taxon>Eukaryota</taxon>
        <taxon>Viridiplantae</taxon>
        <taxon>Streptophyta</taxon>
        <taxon>Embryophyta</taxon>
        <taxon>Tracheophyta</taxon>
        <taxon>Spermatophyta</taxon>
        <taxon>Magnoliopsida</taxon>
        <taxon>eudicotyledons</taxon>
        <taxon>Gunneridae</taxon>
        <taxon>Pentapetalae</taxon>
        <taxon>rosids</taxon>
        <taxon>fabids</taxon>
        <taxon>Rosales</taxon>
        <taxon>Cannabaceae</taxon>
        <taxon>Cannabis</taxon>
    </lineage>
</organism>
<dbReference type="Proteomes" id="UP000596661">
    <property type="component" value="Unassembled WGS sequence"/>
</dbReference>
<name>A0A803QQT4_CANSA</name>